<reference evidence="1" key="1">
    <citation type="submission" date="2020-03" db="EMBL/GenBank/DDBJ databases">
        <title>A high-quality chromosome-level genome assembly of a woody plant with both climbing and erect habits, Rhamnella rubrinervis.</title>
        <authorList>
            <person name="Lu Z."/>
            <person name="Yang Y."/>
            <person name="Zhu X."/>
            <person name="Sun Y."/>
        </authorList>
    </citation>
    <scope>NUCLEOTIDE SEQUENCE</scope>
    <source>
        <strain evidence="1">BYM</strain>
        <tissue evidence="1">Leaf</tissue>
    </source>
</reference>
<comment type="caution">
    <text evidence="1">The sequence shown here is derived from an EMBL/GenBank/DDBJ whole genome shotgun (WGS) entry which is preliminary data.</text>
</comment>
<name>A0A8K0MSP5_9ROSA</name>
<organism evidence="1 2">
    <name type="scientific">Rhamnella rubrinervis</name>
    <dbReference type="NCBI Taxonomy" id="2594499"/>
    <lineage>
        <taxon>Eukaryota</taxon>
        <taxon>Viridiplantae</taxon>
        <taxon>Streptophyta</taxon>
        <taxon>Embryophyta</taxon>
        <taxon>Tracheophyta</taxon>
        <taxon>Spermatophyta</taxon>
        <taxon>Magnoliopsida</taxon>
        <taxon>eudicotyledons</taxon>
        <taxon>Gunneridae</taxon>
        <taxon>Pentapetalae</taxon>
        <taxon>rosids</taxon>
        <taxon>fabids</taxon>
        <taxon>Rosales</taxon>
        <taxon>Rhamnaceae</taxon>
        <taxon>rhamnoid group</taxon>
        <taxon>Rhamneae</taxon>
        <taxon>Rhamnella</taxon>
    </lineage>
</organism>
<protein>
    <submittedName>
        <fullName evidence="1">Uncharacterized protein</fullName>
    </submittedName>
</protein>
<accession>A0A8K0MSP5</accession>
<dbReference type="AlphaFoldDB" id="A0A8K0MSP5"/>
<keyword evidence="2" id="KW-1185">Reference proteome</keyword>
<gene>
    <name evidence="1" type="ORF">FNV43_RR00739</name>
</gene>
<proteinExistence type="predicted"/>
<dbReference type="Proteomes" id="UP000796880">
    <property type="component" value="Unassembled WGS sequence"/>
</dbReference>
<evidence type="ECO:0000313" key="2">
    <source>
        <dbReference type="Proteomes" id="UP000796880"/>
    </source>
</evidence>
<sequence length="283" mass="32894">MQRKRNPVLNMTGQEFRVQSIDQSRRRMIIARLDIWENSDLCFSNGLIKNTTLNYTIFDYPPLTAVRNLTLSYDCPVIQPPPDGFQLNVKNFTCGAGGENNETVYYFAYDYVPVSFRPHIPFTFTTVGVVKLARDQVVAAESTLLTHFFAIAVTNTQIHCTVSTIVIRSHANRFDSKACHDTKWMWHPKQQPTTHHTIVATTKRRSSTFKIVRIGLSRVDLARSYPRKTTKRMDQWGHRRKHVGDLMFRKTETRQAFMTRAIVGGRKNHSSHKYFIRRRGDRR</sequence>
<dbReference type="EMBL" id="VOIH02000001">
    <property type="protein sequence ID" value="KAF3456095.1"/>
    <property type="molecule type" value="Genomic_DNA"/>
</dbReference>
<evidence type="ECO:0000313" key="1">
    <source>
        <dbReference type="EMBL" id="KAF3456095.1"/>
    </source>
</evidence>